<feature type="transmembrane region" description="Helical" evidence="1">
    <location>
        <begin position="46"/>
        <end position="68"/>
    </location>
</feature>
<dbReference type="AlphaFoldDB" id="A0A1I7TW39"/>
<feature type="transmembrane region" description="Helical" evidence="1">
    <location>
        <begin position="289"/>
        <end position="307"/>
    </location>
</feature>
<dbReference type="Proteomes" id="UP000095282">
    <property type="component" value="Unplaced"/>
</dbReference>
<keyword evidence="1" id="KW-1133">Transmembrane helix</keyword>
<feature type="transmembrane region" description="Helical" evidence="1">
    <location>
        <begin position="15"/>
        <end position="34"/>
    </location>
</feature>
<keyword evidence="1" id="KW-0472">Membrane</keyword>
<protein>
    <submittedName>
        <fullName evidence="3">G_PROTEIN_RECEP_F1_2 domain-containing protein</fullName>
    </submittedName>
</protein>
<dbReference type="eggNOG" id="ENOG502RWQS">
    <property type="taxonomic scope" value="Eukaryota"/>
</dbReference>
<feature type="transmembrane region" description="Helical" evidence="1">
    <location>
        <begin position="175"/>
        <end position="194"/>
    </location>
</feature>
<evidence type="ECO:0000313" key="3">
    <source>
        <dbReference type="WBParaSite" id="Csp11.Scaffold629.g12371.t2"/>
    </source>
</evidence>
<proteinExistence type="predicted"/>
<evidence type="ECO:0000313" key="2">
    <source>
        <dbReference type="Proteomes" id="UP000095282"/>
    </source>
</evidence>
<accession>A0A1I7TW39</accession>
<name>A0A1I7TW39_9PELO</name>
<feature type="transmembrane region" description="Helical" evidence="1">
    <location>
        <begin position="80"/>
        <end position="99"/>
    </location>
</feature>
<evidence type="ECO:0000256" key="1">
    <source>
        <dbReference type="SAM" id="Phobius"/>
    </source>
</evidence>
<feature type="transmembrane region" description="Helical" evidence="1">
    <location>
        <begin position="232"/>
        <end position="251"/>
    </location>
</feature>
<keyword evidence="1" id="KW-0812">Transmembrane</keyword>
<feature type="transmembrane region" description="Helical" evidence="1">
    <location>
        <begin position="136"/>
        <end position="154"/>
    </location>
</feature>
<feature type="transmembrane region" description="Helical" evidence="1">
    <location>
        <begin position="111"/>
        <end position="130"/>
    </location>
</feature>
<dbReference type="STRING" id="1561998.A0A1I7TW39"/>
<sequence>MVPSVYKVVEQQHKYHSLVSLASQTSVFLLFLLIRKMMLSNASTVLQIIALTISIPSLLINILLIISIRRERRTENRFRWFNSIFLYSVYSNTLLIVLFPLFHSTLIPARSVIYIVFIGPLAGIFNSFLLKLLFSVLVGIVTYQSCVVPITLVLRWLVVQKFVYCTILHYKVVRVLFLVTSLPLPIAISLWTTLVSPSQMLESYSEESQEDAVRKLMGDSHPFFAVDWNFCYLLLSFIVFYLIFFLISFSFHHLYMRSIWNVSNDCIDLGYHHAATINQTLLSMAFQNLVFVTFPHLFLTFTVIIRWEMGIRAIGITFGAIIVPFTTAITLFLCLRGYRRQVGHMIIDLLRRRKVNIPIFITDPHQSTHIHVSYV</sequence>
<organism evidence="2 3">
    <name type="scientific">Caenorhabditis tropicalis</name>
    <dbReference type="NCBI Taxonomy" id="1561998"/>
    <lineage>
        <taxon>Eukaryota</taxon>
        <taxon>Metazoa</taxon>
        <taxon>Ecdysozoa</taxon>
        <taxon>Nematoda</taxon>
        <taxon>Chromadorea</taxon>
        <taxon>Rhabditida</taxon>
        <taxon>Rhabditina</taxon>
        <taxon>Rhabditomorpha</taxon>
        <taxon>Rhabditoidea</taxon>
        <taxon>Rhabditidae</taxon>
        <taxon>Peloderinae</taxon>
        <taxon>Caenorhabditis</taxon>
    </lineage>
</organism>
<reference evidence="3" key="1">
    <citation type="submission" date="2016-11" db="UniProtKB">
        <authorList>
            <consortium name="WormBaseParasite"/>
        </authorList>
    </citation>
    <scope>IDENTIFICATION</scope>
</reference>
<keyword evidence="2" id="KW-1185">Reference proteome</keyword>
<feature type="transmembrane region" description="Helical" evidence="1">
    <location>
        <begin position="313"/>
        <end position="335"/>
    </location>
</feature>
<dbReference type="WBParaSite" id="Csp11.Scaffold629.g12371.t2">
    <property type="protein sequence ID" value="Csp11.Scaffold629.g12371.t2"/>
    <property type="gene ID" value="Csp11.Scaffold629.g12371"/>
</dbReference>